<gene>
    <name evidence="1" type="ORF">PCOL08062_LOCUS108</name>
</gene>
<proteinExistence type="predicted"/>
<dbReference type="SUPFAM" id="SSF47862">
    <property type="entry name" value="Saposin"/>
    <property type="match status" value="1"/>
</dbReference>
<sequence length="221" mass="22261">MSLTQSSRASSPRSESARRRPRWLRASAVALLAGAVCAICTLPVSARDATVKPRALLRPPAGLGGRAHAAEESAEPATDNTYCDACEYIIDEIAADGCSLACEGMPPPADAVCAWMVKSTGLCAWVVQELSGGVNATTVCAAAGLCGGPCECGVCTPRAASASAGRCLGLPYSCGHAAHALHSSDSAGTRGSGARDGLTFCAGDACDGTNEADYGCCLTCL</sequence>
<dbReference type="EMBL" id="HBDZ01000125">
    <property type="protein sequence ID" value="CAD8227554.1"/>
    <property type="molecule type" value="Transcribed_RNA"/>
</dbReference>
<dbReference type="InterPro" id="IPR011001">
    <property type="entry name" value="Saposin-like"/>
</dbReference>
<reference evidence="1" key="1">
    <citation type="submission" date="2021-01" db="EMBL/GenBank/DDBJ databases">
        <authorList>
            <person name="Corre E."/>
            <person name="Pelletier E."/>
            <person name="Niang G."/>
            <person name="Scheremetjew M."/>
            <person name="Finn R."/>
            <person name="Kale V."/>
            <person name="Holt S."/>
            <person name="Cochrane G."/>
            <person name="Meng A."/>
            <person name="Brown T."/>
            <person name="Cohen L."/>
        </authorList>
    </citation>
    <scope>NUCLEOTIDE SEQUENCE</scope>
    <source>
        <strain evidence="1">CCMP1413</strain>
    </source>
</reference>
<evidence type="ECO:0008006" key="2">
    <source>
        <dbReference type="Google" id="ProtNLM"/>
    </source>
</evidence>
<accession>A0A7R9T7H7</accession>
<name>A0A7R9T7H7_9VIRI</name>
<organism evidence="1">
    <name type="scientific">Prasinoderma coloniale</name>
    <dbReference type="NCBI Taxonomy" id="156133"/>
    <lineage>
        <taxon>Eukaryota</taxon>
        <taxon>Viridiplantae</taxon>
        <taxon>Prasinodermophyta</taxon>
        <taxon>Prasinodermophyceae</taxon>
        <taxon>Prasinodermales</taxon>
        <taxon>Prasinodermaceae</taxon>
        <taxon>Prasinoderma</taxon>
    </lineage>
</organism>
<protein>
    <recommendedName>
        <fullName evidence="2">Saposin B-type domain-containing protein</fullName>
    </recommendedName>
</protein>
<dbReference type="AlphaFoldDB" id="A0A7R9T7H7"/>
<evidence type="ECO:0000313" key="1">
    <source>
        <dbReference type="EMBL" id="CAD8227554.1"/>
    </source>
</evidence>